<dbReference type="GO" id="GO:0016491">
    <property type="term" value="F:oxidoreductase activity"/>
    <property type="evidence" value="ECO:0007669"/>
    <property type="project" value="InterPro"/>
</dbReference>
<protein>
    <submittedName>
        <fullName evidence="2">Zinc-containing alcohol dehydrogenase (ADH)</fullName>
    </submittedName>
</protein>
<dbReference type="InterPro" id="IPR011032">
    <property type="entry name" value="GroES-like_sf"/>
</dbReference>
<dbReference type="InterPro" id="IPR020843">
    <property type="entry name" value="ER"/>
</dbReference>
<organism evidence="2 3">
    <name type="scientific">Lentilactobacillus diolivorans DSM 14421</name>
    <dbReference type="NCBI Taxonomy" id="1423739"/>
    <lineage>
        <taxon>Bacteria</taxon>
        <taxon>Bacillati</taxon>
        <taxon>Bacillota</taxon>
        <taxon>Bacilli</taxon>
        <taxon>Lactobacillales</taxon>
        <taxon>Lactobacillaceae</taxon>
        <taxon>Lentilactobacillus</taxon>
    </lineage>
</organism>
<dbReference type="AlphaFoldDB" id="A0A0R1SBU2"/>
<dbReference type="EMBL" id="AZEY01000041">
    <property type="protein sequence ID" value="KRL66577.1"/>
    <property type="molecule type" value="Genomic_DNA"/>
</dbReference>
<dbReference type="PATRIC" id="fig|1423739.3.peg.3000"/>
<dbReference type="InterPro" id="IPR051397">
    <property type="entry name" value="Zn-ADH-like_protein"/>
</dbReference>
<dbReference type="InterPro" id="IPR013149">
    <property type="entry name" value="ADH-like_C"/>
</dbReference>
<dbReference type="SUPFAM" id="SSF50129">
    <property type="entry name" value="GroES-like"/>
    <property type="match status" value="1"/>
</dbReference>
<evidence type="ECO:0000313" key="3">
    <source>
        <dbReference type="Proteomes" id="UP000052013"/>
    </source>
</evidence>
<feature type="domain" description="Enoyl reductase (ER)" evidence="1">
    <location>
        <begin position="31"/>
        <end position="335"/>
    </location>
</feature>
<dbReference type="STRING" id="1423739.FC85_GL002888"/>
<dbReference type="SUPFAM" id="SSF51735">
    <property type="entry name" value="NAD(P)-binding Rossmann-fold domains"/>
    <property type="match status" value="1"/>
</dbReference>
<sequence length="337" mass="36226">MSLTSKRDTVGQNKIKRGAQIMKAAVLNAYGKVPEYQDFPDPKVTNDNQLLVSPKASSIKQLDISKAAGKHYTNFDPLPAVMGMDGVSELDDGTRVYAMGITGMMAEKALIDSRKMVKLPAGLDNVRAAALPNALMGSDVALIERGHIKQGDIVLVNGATGATGMMAVQLAKFHGAAKVIATGRNAQSLDKLKTVGADITIQINGTDDQIVKQIIAAYDEAPFNLVVDYLWGHPAELIFKALRKIKLQKHLKYISVGGMAGSDITLPSQVLRSKDVELIGSGIGSFAPDVFPTYLKTQLPSIFDYAADGHLYINLQVFPLDQVAKAWEASGRSVITM</sequence>
<reference evidence="2 3" key="1">
    <citation type="journal article" date="2015" name="Genome Announc.">
        <title>Expanding the biotechnology potential of lactobacilli through comparative genomics of 213 strains and associated genera.</title>
        <authorList>
            <person name="Sun Z."/>
            <person name="Harris H.M."/>
            <person name="McCann A."/>
            <person name="Guo C."/>
            <person name="Argimon S."/>
            <person name="Zhang W."/>
            <person name="Yang X."/>
            <person name="Jeffery I.B."/>
            <person name="Cooney J.C."/>
            <person name="Kagawa T.F."/>
            <person name="Liu W."/>
            <person name="Song Y."/>
            <person name="Salvetti E."/>
            <person name="Wrobel A."/>
            <person name="Rasinkangas P."/>
            <person name="Parkhill J."/>
            <person name="Rea M.C."/>
            <person name="O'Sullivan O."/>
            <person name="Ritari J."/>
            <person name="Douillard F.P."/>
            <person name="Paul Ross R."/>
            <person name="Yang R."/>
            <person name="Briner A.E."/>
            <person name="Felis G.E."/>
            <person name="de Vos W.M."/>
            <person name="Barrangou R."/>
            <person name="Klaenhammer T.R."/>
            <person name="Caufield P.W."/>
            <person name="Cui Y."/>
            <person name="Zhang H."/>
            <person name="O'Toole P.W."/>
        </authorList>
    </citation>
    <scope>NUCLEOTIDE SEQUENCE [LARGE SCALE GENOMIC DNA]</scope>
    <source>
        <strain evidence="2 3">DSM 14421</strain>
    </source>
</reference>
<comment type="caution">
    <text evidence="2">The sequence shown here is derived from an EMBL/GenBank/DDBJ whole genome shotgun (WGS) entry which is preliminary data.</text>
</comment>
<dbReference type="SMART" id="SM00829">
    <property type="entry name" value="PKS_ER"/>
    <property type="match status" value="1"/>
</dbReference>
<dbReference type="PANTHER" id="PTHR43677:SF11">
    <property type="entry name" value="ZINC-CONTAINING ALCOHOL DEHYDROGENASE"/>
    <property type="match status" value="1"/>
</dbReference>
<accession>A0A0R1SBU2</accession>
<proteinExistence type="predicted"/>
<gene>
    <name evidence="2" type="ORF">FC85_GL002888</name>
</gene>
<dbReference type="Pfam" id="PF00107">
    <property type="entry name" value="ADH_zinc_N"/>
    <property type="match status" value="1"/>
</dbReference>
<dbReference type="Proteomes" id="UP000052013">
    <property type="component" value="Unassembled WGS sequence"/>
</dbReference>
<dbReference type="PANTHER" id="PTHR43677">
    <property type="entry name" value="SHORT-CHAIN DEHYDROGENASE/REDUCTASE"/>
    <property type="match status" value="1"/>
</dbReference>
<evidence type="ECO:0000313" key="2">
    <source>
        <dbReference type="EMBL" id="KRL66577.1"/>
    </source>
</evidence>
<name>A0A0R1SBU2_9LACO</name>
<dbReference type="Gene3D" id="3.40.50.720">
    <property type="entry name" value="NAD(P)-binding Rossmann-like Domain"/>
    <property type="match status" value="1"/>
</dbReference>
<evidence type="ECO:0000259" key="1">
    <source>
        <dbReference type="SMART" id="SM00829"/>
    </source>
</evidence>
<dbReference type="Gene3D" id="3.90.180.10">
    <property type="entry name" value="Medium-chain alcohol dehydrogenases, catalytic domain"/>
    <property type="match status" value="1"/>
</dbReference>
<dbReference type="InterPro" id="IPR036291">
    <property type="entry name" value="NAD(P)-bd_dom_sf"/>
</dbReference>